<organism evidence="2 3">
    <name type="scientific">candidate division MSBL1 archaeon SCGC-AAA382A13</name>
    <dbReference type="NCBI Taxonomy" id="1698279"/>
    <lineage>
        <taxon>Archaea</taxon>
        <taxon>Methanobacteriati</taxon>
        <taxon>Methanobacteriota</taxon>
        <taxon>candidate division MSBL1</taxon>
    </lineage>
</organism>
<comment type="caution">
    <text evidence="2">The sequence shown here is derived from an EMBL/GenBank/DDBJ whole genome shotgun (WGS) entry which is preliminary data.</text>
</comment>
<dbReference type="SMART" id="SM00881">
    <property type="entry name" value="CoA_binding"/>
    <property type="match status" value="1"/>
</dbReference>
<feature type="domain" description="CoA-binding" evidence="1">
    <location>
        <begin position="9"/>
        <end position="102"/>
    </location>
</feature>
<dbReference type="Gene3D" id="3.40.50.720">
    <property type="entry name" value="NAD(P)-binding Rossmann-like Domain"/>
    <property type="match status" value="1"/>
</dbReference>
<dbReference type="Proteomes" id="UP000070311">
    <property type="component" value="Unassembled WGS sequence"/>
</dbReference>
<sequence>MKDQEIAKILKENKNIAVVGISRNEEKAAHNIPKFLKKKGYKIIPVNPYADKIFSEKTYSSLSEVKEKIDIVEIFRPSEETYEIVKEALKTDAKVIWMQKGIKSDESRILAEKNGLKVIQDHCMKLEYEKLIENK</sequence>
<evidence type="ECO:0000313" key="3">
    <source>
        <dbReference type="Proteomes" id="UP000070311"/>
    </source>
</evidence>
<dbReference type="Pfam" id="PF13380">
    <property type="entry name" value="CoA_binding_2"/>
    <property type="match status" value="1"/>
</dbReference>
<accession>A0A133VEM2</accession>
<reference evidence="2 3" key="1">
    <citation type="journal article" date="2016" name="Sci. Rep.">
        <title>Metabolic traits of an uncultured archaeal lineage -MSBL1- from brine pools of the Red Sea.</title>
        <authorList>
            <person name="Mwirichia R."/>
            <person name="Alam I."/>
            <person name="Rashid M."/>
            <person name="Vinu M."/>
            <person name="Ba-Alawi W."/>
            <person name="Anthony Kamau A."/>
            <person name="Kamanda Ngugi D."/>
            <person name="Goker M."/>
            <person name="Klenk H.P."/>
            <person name="Bajic V."/>
            <person name="Stingl U."/>
        </authorList>
    </citation>
    <scope>NUCLEOTIDE SEQUENCE [LARGE SCALE GENOMIC DNA]</scope>
    <source>
        <strain evidence="2">SCGC-AAA382A13</strain>
    </source>
</reference>
<evidence type="ECO:0000259" key="1">
    <source>
        <dbReference type="SMART" id="SM00881"/>
    </source>
</evidence>
<gene>
    <name evidence="2" type="ORF">AKJ50_01925</name>
</gene>
<name>A0A133VEM2_9EURY</name>
<dbReference type="InterPro" id="IPR003781">
    <property type="entry name" value="CoA-bd"/>
</dbReference>
<evidence type="ECO:0000313" key="2">
    <source>
        <dbReference type="EMBL" id="KXB04886.1"/>
    </source>
</evidence>
<dbReference type="SUPFAM" id="SSF51735">
    <property type="entry name" value="NAD(P)-binding Rossmann-fold domains"/>
    <property type="match status" value="1"/>
</dbReference>
<keyword evidence="3" id="KW-1185">Reference proteome</keyword>
<dbReference type="PANTHER" id="PTHR33303">
    <property type="entry name" value="CYTOPLASMIC PROTEIN-RELATED"/>
    <property type="match status" value="1"/>
</dbReference>
<dbReference type="AlphaFoldDB" id="A0A133VEM2"/>
<dbReference type="EMBL" id="LHYD01000039">
    <property type="protein sequence ID" value="KXB04886.1"/>
    <property type="molecule type" value="Genomic_DNA"/>
</dbReference>
<dbReference type="PANTHER" id="PTHR33303:SF2">
    <property type="entry name" value="COA-BINDING DOMAIN-CONTAINING PROTEIN"/>
    <property type="match status" value="1"/>
</dbReference>
<proteinExistence type="predicted"/>
<protein>
    <recommendedName>
        <fullName evidence="1">CoA-binding domain-containing protein</fullName>
    </recommendedName>
</protein>
<dbReference type="InterPro" id="IPR036291">
    <property type="entry name" value="NAD(P)-bd_dom_sf"/>
</dbReference>